<dbReference type="Proteomes" id="UP000427906">
    <property type="component" value="Chromosome"/>
</dbReference>
<dbReference type="Pfam" id="PF00990">
    <property type="entry name" value="GGDEF"/>
    <property type="match status" value="1"/>
</dbReference>
<dbReference type="NCBIfam" id="TIGR00254">
    <property type="entry name" value="GGDEF"/>
    <property type="match status" value="1"/>
</dbReference>
<keyword evidence="6" id="KW-1185">Reference proteome</keyword>
<evidence type="ECO:0000313" key="6">
    <source>
        <dbReference type="Proteomes" id="UP000427906"/>
    </source>
</evidence>
<evidence type="ECO:0000259" key="3">
    <source>
        <dbReference type="PROSITE" id="PS50887"/>
    </source>
</evidence>
<dbReference type="Pfam" id="PF08668">
    <property type="entry name" value="HDOD"/>
    <property type="match status" value="1"/>
</dbReference>
<sequence length="315" mass="34662">MNPIDSAIQTDIKLPSPPAIAVRILEAVNKEDSSFDELGRIISADPALSTRILKVANSSFYSLPAKVDSIQRAMAILGCNVLKNIALSFVIAREMRFESKENFDFDLFWKRSVTAGVSAGLIASLDTAEKLASELQTANDKLRGMAFEDSLTGLFNHRYFQACMDIEFSKAVRYQRPFSLIMLDLDHFKKVNDRYGHPSGDAVLKQVSATIRQTVRKSDIVSRYGGEEFTVVLPETTLKGAVLLAERIRKRVEGLEVGADEETIRMTISLGLTTWEPGSPAGGKADIIDAADRALYASKRNGRNKVSFVPVAAPE</sequence>
<dbReference type="PANTHER" id="PTHR45138:SF9">
    <property type="entry name" value="DIGUANYLATE CYCLASE DGCM-RELATED"/>
    <property type="match status" value="1"/>
</dbReference>
<dbReference type="PANTHER" id="PTHR45138">
    <property type="entry name" value="REGULATORY COMPONENTS OF SENSORY TRANSDUCTION SYSTEM"/>
    <property type="match status" value="1"/>
</dbReference>
<protein>
    <recommendedName>
        <fullName evidence="1">diguanylate cyclase</fullName>
        <ecNumber evidence="1">2.7.7.65</ecNumber>
    </recommendedName>
</protein>
<dbReference type="InterPro" id="IPR013976">
    <property type="entry name" value="HDOD"/>
</dbReference>
<dbReference type="InterPro" id="IPR029787">
    <property type="entry name" value="Nucleotide_cyclase"/>
</dbReference>
<feature type="domain" description="HDOD" evidence="4">
    <location>
        <begin position="14"/>
        <end position="221"/>
    </location>
</feature>
<dbReference type="OrthoDB" id="5429942at2"/>
<feature type="domain" description="GGDEF" evidence="3">
    <location>
        <begin position="176"/>
        <end position="311"/>
    </location>
</feature>
<evidence type="ECO:0000259" key="4">
    <source>
        <dbReference type="PROSITE" id="PS51833"/>
    </source>
</evidence>
<dbReference type="AlphaFoldDB" id="A0A5K7YHX3"/>
<evidence type="ECO:0000313" key="5">
    <source>
        <dbReference type="EMBL" id="BBO67690.1"/>
    </source>
</evidence>
<dbReference type="CDD" id="cd01949">
    <property type="entry name" value="GGDEF"/>
    <property type="match status" value="1"/>
</dbReference>
<dbReference type="InterPro" id="IPR000160">
    <property type="entry name" value="GGDEF_dom"/>
</dbReference>
<dbReference type="InterPro" id="IPR050469">
    <property type="entry name" value="Diguanylate_Cyclase"/>
</dbReference>
<dbReference type="SUPFAM" id="SSF55073">
    <property type="entry name" value="Nucleotide cyclase"/>
    <property type="match status" value="1"/>
</dbReference>
<dbReference type="Gene3D" id="3.30.70.270">
    <property type="match status" value="1"/>
</dbReference>
<proteinExistence type="predicted"/>
<dbReference type="RefSeq" id="WP_155315922.1">
    <property type="nucleotide sequence ID" value="NZ_AP021874.1"/>
</dbReference>
<name>A0A5K7YHX3_9BACT</name>
<reference evidence="5 6" key="1">
    <citation type="submission" date="2019-11" db="EMBL/GenBank/DDBJ databases">
        <title>Comparative genomics of hydrocarbon-degrading Desulfosarcina strains.</title>
        <authorList>
            <person name="Watanabe M."/>
            <person name="Kojima H."/>
            <person name="Fukui M."/>
        </authorList>
    </citation>
    <scope>NUCLEOTIDE SEQUENCE [LARGE SCALE GENOMIC DNA]</scope>
    <source>
        <strain evidence="5 6">PL12</strain>
    </source>
</reference>
<evidence type="ECO:0000256" key="1">
    <source>
        <dbReference type="ARBA" id="ARBA00012528"/>
    </source>
</evidence>
<dbReference type="GO" id="GO:0052621">
    <property type="term" value="F:diguanylate cyclase activity"/>
    <property type="evidence" value="ECO:0007669"/>
    <property type="project" value="UniProtKB-EC"/>
</dbReference>
<evidence type="ECO:0000256" key="2">
    <source>
        <dbReference type="ARBA" id="ARBA00034247"/>
    </source>
</evidence>
<accession>A0A5K7YHX3</accession>
<dbReference type="FunFam" id="3.30.70.270:FF:000001">
    <property type="entry name" value="Diguanylate cyclase domain protein"/>
    <property type="match status" value="1"/>
</dbReference>
<dbReference type="KEGG" id="dalk:DSCA_16200"/>
<dbReference type="PROSITE" id="PS51833">
    <property type="entry name" value="HDOD"/>
    <property type="match status" value="1"/>
</dbReference>
<comment type="catalytic activity">
    <reaction evidence="2">
        <text>2 GTP = 3',3'-c-di-GMP + 2 diphosphate</text>
        <dbReference type="Rhea" id="RHEA:24898"/>
        <dbReference type="ChEBI" id="CHEBI:33019"/>
        <dbReference type="ChEBI" id="CHEBI:37565"/>
        <dbReference type="ChEBI" id="CHEBI:58805"/>
        <dbReference type="EC" id="2.7.7.65"/>
    </reaction>
</comment>
<dbReference type="SMART" id="SM00267">
    <property type="entry name" value="GGDEF"/>
    <property type="match status" value="1"/>
</dbReference>
<organism evidence="5 6">
    <name type="scientific">Desulfosarcina alkanivorans</name>
    <dbReference type="NCBI Taxonomy" id="571177"/>
    <lineage>
        <taxon>Bacteria</taxon>
        <taxon>Pseudomonadati</taxon>
        <taxon>Thermodesulfobacteriota</taxon>
        <taxon>Desulfobacteria</taxon>
        <taxon>Desulfobacterales</taxon>
        <taxon>Desulfosarcinaceae</taxon>
        <taxon>Desulfosarcina</taxon>
    </lineage>
</organism>
<dbReference type="SUPFAM" id="SSF109604">
    <property type="entry name" value="HD-domain/PDEase-like"/>
    <property type="match status" value="1"/>
</dbReference>
<dbReference type="EC" id="2.7.7.65" evidence="1"/>
<gene>
    <name evidence="5" type="ORF">DSCA_16200</name>
</gene>
<dbReference type="PROSITE" id="PS50887">
    <property type="entry name" value="GGDEF"/>
    <property type="match status" value="1"/>
</dbReference>
<dbReference type="InterPro" id="IPR043128">
    <property type="entry name" value="Rev_trsase/Diguanyl_cyclase"/>
</dbReference>
<dbReference type="EMBL" id="AP021874">
    <property type="protein sequence ID" value="BBO67690.1"/>
    <property type="molecule type" value="Genomic_DNA"/>
</dbReference>
<dbReference type="Gene3D" id="1.10.3210.10">
    <property type="entry name" value="Hypothetical protein af1432"/>
    <property type="match status" value="1"/>
</dbReference>